<dbReference type="AlphaFoldDB" id="A0A448WEX5"/>
<dbReference type="EMBL" id="CAAALY010007593">
    <property type="protein sequence ID" value="VEL09924.1"/>
    <property type="molecule type" value="Genomic_DNA"/>
</dbReference>
<keyword evidence="3" id="KW-1185">Reference proteome</keyword>
<feature type="region of interest" description="Disordered" evidence="1">
    <location>
        <begin position="155"/>
        <end position="182"/>
    </location>
</feature>
<protein>
    <submittedName>
        <fullName evidence="2">Uncharacterized protein</fullName>
    </submittedName>
</protein>
<feature type="compositionally biased region" description="Basic and acidic residues" evidence="1">
    <location>
        <begin position="1"/>
        <end position="17"/>
    </location>
</feature>
<evidence type="ECO:0000256" key="1">
    <source>
        <dbReference type="SAM" id="MobiDB-lite"/>
    </source>
</evidence>
<evidence type="ECO:0000313" key="2">
    <source>
        <dbReference type="EMBL" id="VEL09924.1"/>
    </source>
</evidence>
<organism evidence="2 3">
    <name type="scientific">Protopolystoma xenopodis</name>
    <dbReference type="NCBI Taxonomy" id="117903"/>
    <lineage>
        <taxon>Eukaryota</taxon>
        <taxon>Metazoa</taxon>
        <taxon>Spiralia</taxon>
        <taxon>Lophotrochozoa</taxon>
        <taxon>Platyhelminthes</taxon>
        <taxon>Monogenea</taxon>
        <taxon>Polyopisthocotylea</taxon>
        <taxon>Polystomatidea</taxon>
        <taxon>Polystomatidae</taxon>
        <taxon>Protopolystoma</taxon>
    </lineage>
</organism>
<feature type="region of interest" description="Disordered" evidence="1">
    <location>
        <begin position="1"/>
        <end position="37"/>
    </location>
</feature>
<evidence type="ECO:0000313" key="3">
    <source>
        <dbReference type="Proteomes" id="UP000784294"/>
    </source>
</evidence>
<gene>
    <name evidence="2" type="ORF">PXEA_LOCUS3364</name>
</gene>
<feature type="compositionally biased region" description="Basic residues" evidence="1">
    <location>
        <begin position="19"/>
        <end position="28"/>
    </location>
</feature>
<proteinExistence type="predicted"/>
<comment type="caution">
    <text evidence="2">The sequence shown here is derived from an EMBL/GenBank/DDBJ whole genome shotgun (WGS) entry which is preliminary data.</text>
</comment>
<sequence>MKAEQAEAKAQRREARQALKVRARAKKQRLADRKAASAGVVANVPLAPSGTTAGGATTSGTVIAATKSAGRSSKPNKRTTVVTPALTHTLTASSGAMDASIRPFRIGSGLPGRVRRPAKFSLDYDYTTDGDADDIDGDTDDAETEANTVLGYDESPRCIVSSDPRPSEISAKEETRSPHRRHVSPLRLSLKTPSGSLEFIWLEWIVVSNSPRSHQQLQRDSNLACGNVAYNLDTLTTPPQFHESPWVTGLMWISKKTSPFAISHSAIGSSQKQRCIHSLALVLPKIVSLQVGLVKRNRPHRRYQVPFAGLLTNIPPPLFFLPVYHLVAATYNNHCIAV</sequence>
<name>A0A448WEX5_9PLAT</name>
<reference evidence="2" key="1">
    <citation type="submission" date="2018-11" db="EMBL/GenBank/DDBJ databases">
        <authorList>
            <consortium name="Pathogen Informatics"/>
        </authorList>
    </citation>
    <scope>NUCLEOTIDE SEQUENCE</scope>
</reference>
<dbReference type="Proteomes" id="UP000784294">
    <property type="component" value="Unassembled WGS sequence"/>
</dbReference>
<accession>A0A448WEX5</accession>